<feature type="compositionally biased region" description="Basic and acidic residues" evidence="1">
    <location>
        <begin position="1"/>
        <end position="12"/>
    </location>
</feature>
<comment type="caution">
    <text evidence="2">The sequence shown here is derived from an EMBL/GenBank/DDBJ whole genome shotgun (WGS) entry which is preliminary data.</text>
</comment>
<keyword evidence="3" id="KW-1185">Reference proteome</keyword>
<gene>
    <name evidence="2" type="ORF">Shyd_60820</name>
</gene>
<dbReference type="EMBL" id="BNDW01000068">
    <property type="protein sequence ID" value="GHI24711.1"/>
    <property type="molecule type" value="Genomic_DNA"/>
</dbReference>
<protein>
    <submittedName>
        <fullName evidence="2">Uncharacterized protein</fullName>
    </submittedName>
</protein>
<evidence type="ECO:0000313" key="2">
    <source>
        <dbReference type="EMBL" id="GHI24711.1"/>
    </source>
</evidence>
<proteinExistence type="predicted"/>
<feature type="compositionally biased region" description="Low complexity" evidence="1">
    <location>
        <begin position="13"/>
        <end position="23"/>
    </location>
</feature>
<accession>A0ABQ3PI63</accession>
<reference evidence="2" key="1">
    <citation type="submission" date="2024-05" db="EMBL/GenBank/DDBJ databases">
        <title>Whole genome shotgun sequence of Streptomyces hydrogenans NBRC 13475.</title>
        <authorList>
            <person name="Komaki H."/>
            <person name="Tamura T."/>
        </authorList>
    </citation>
    <scope>NUCLEOTIDE SEQUENCE</scope>
    <source>
        <strain evidence="2">NBRC 13475</strain>
    </source>
</reference>
<feature type="region of interest" description="Disordered" evidence="1">
    <location>
        <begin position="1"/>
        <end position="32"/>
    </location>
</feature>
<feature type="region of interest" description="Disordered" evidence="1">
    <location>
        <begin position="56"/>
        <end position="108"/>
    </location>
</feature>
<dbReference type="Proteomes" id="UP001052739">
    <property type="component" value="Unassembled WGS sequence"/>
</dbReference>
<evidence type="ECO:0000313" key="3">
    <source>
        <dbReference type="Proteomes" id="UP001052739"/>
    </source>
</evidence>
<name>A0ABQ3PI63_9ACTN</name>
<organism evidence="2 3">
    <name type="scientific">Streptomyces hydrogenans</name>
    <dbReference type="NCBI Taxonomy" id="1873719"/>
    <lineage>
        <taxon>Bacteria</taxon>
        <taxon>Bacillati</taxon>
        <taxon>Actinomycetota</taxon>
        <taxon>Actinomycetes</taxon>
        <taxon>Kitasatosporales</taxon>
        <taxon>Streptomycetaceae</taxon>
        <taxon>Streptomyces</taxon>
    </lineage>
</organism>
<evidence type="ECO:0000256" key="1">
    <source>
        <dbReference type="SAM" id="MobiDB-lite"/>
    </source>
</evidence>
<sequence>MVGEFKAGEHSLLDALPADAGEPPLLPEAEEIGTGVPVSVSVSYADPETIEVVRTAGGRRPWSGSASTGRGCALRRSARSRTPSRNRWSFRNMRPGGRRRGPVGPLGPAGARAEWWGRDKEVSHAEACRAPRRR</sequence>